<keyword evidence="1" id="KW-0472">Membrane</keyword>
<dbReference type="InterPro" id="IPR038731">
    <property type="entry name" value="RgtA/B/C-like"/>
</dbReference>
<proteinExistence type="predicted"/>
<evidence type="ECO:0000313" key="4">
    <source>
        <dbReference type="EMBL" id="CAB4579705.1"/>
    </source>
</evidence>
<dbReference type="AlphaFoldDB" id="A0A6J6EWE3"/>
<dbReference type="InterPro" id="IPR032421">
    <property type="entry name" value="PMT_4TMC"/>
</dbReference>
<dbReference type="UniPathway" id="UPA00378"/>
<feature type="transmembrane region" description="Helical" evidence="1">
    <location>
        <begin position="298"/>
        <end position="315"/>
    </location>
</feature>
<dbReference type="GO" id="GO:0012505">
    <property type="term" value="C:endomembrane system"/>
    <property type="evidence" value="ECO:0007669"/>
    <property type="project" value="UniProtKB-SubCell"/>
</dbReference>
<accession>A0A6J6EWE3</accession>
<dbReference type="Pfam" id="PF13231">
    <property type="entry name" value="PMT_2"/>
    <property type="match status" value="1"/>
</dbReference>
<dbReference type="GO" id="GO:0016020">
    <property type="term" value="C:membrane"/>
    <property type="evidence" value="ECO:0007669"/>
    <property type="project" value="InterPro"/>
</dbReference>
<gene>
    <name evidence="4" type="ORF">UFOPK1766_00372</name>
</gene>
<dbReference type="Pfam" id="PF16192">
    <property type="entry name" value="PMT_4TMC"/>
    <property type="match status" value="1"/>
</dbReference>
<feature type="domain" description="Glycosyltransferase RgtA/B/C/D-like" evidence="2">
    <location>
        <begin position="65"/>
        <end position="217"/>
    </location>
</feature>
<feature type="transmembrane region" description="Helical" evidence="1">
    <location>
        <begin position="173"/>
        <end position="189"/>
    </location>
</feature>
<dbReference type="GO" id="GO:0000030">
    <property type="term" value="F:mannosyltransferase activity"/>
    <property type="evidence" value="ECO:0007669"/>
    <property type="project" value="InterPro"/>
</dbReference>
<feature type="transmembrane region" description="Helical" evidence="1">
    <location>
        <begin position="322"/>
        <end position="339"/>
    </location>
</feature>
<dbReference type="PANTHER" id="PTHR10050">
    <property type="entry name" value="DOLICHYL-PHOSPHATE-MANNOSE--PROTEIN MANNOSYLTRANSFERASE"/>
    <property type="match status" value="1"/>
</dbReference>
<feature type="transmembrane region" description="Helical" evidence="1">
    <location>
        <begin position="201"/>
        <end position="221"/>
    </location>
</feature>
<evidence type="ECO:0000256" key="1">
    <source>
        <dbReference type="SAM" id="Phobius"/>
    </source>
</evidence>
<dbReference type="InterPro" id="IPR027005">
    <property type="entry name" value="PMT-like"/>
</dbReference>
<feature type="domain" description="Protein O-mannosyl-transferase C-terminal four TM" evidence="3">
    <location>
        <begin position="235"/>
        <end position="414"/>
    </location>
</feature>
<keyword evidence="1" id="KW-0812">Transmembrane</keyword>
<organism evidence="4">
    <name type="scientific">freshwater metagenome</name>
    <dbReference type="NCBI Taxonomy" id="449393"/>
    <lineage>
        <taxon>unclassified sequences</taxon>
        <taxon>metagenomes</taxon>
        <taxon>ecological metagenomes</taxon>
    </lineage>
</organism>
<feature type="transmembrane region" description="Helical" evidence="1">
    <location>
        <begin position="9"/>
        <end position="25"/>
    </location>
</feature>
<reference evidence="4" key="1">
    <citation type="submission" date="2020-05" db="EMBL/GenBank/DDBJ databases">
        <authorList>
            <person name="Chiriac C."/>
            <person name="Salcher M."/>
            <person name="Ghai R."/>
            <person name="Kavagutti S V."/>
        </authorList>
    </citation>
    <scope>NUCLEOTIDE SEQUENCE</scope>
</reference>
<keyword evidence="1" id="KW-1133">Transmembrane helix</keyword>
<dbReference type="PANTHER" id="PTHR10050:SF46">
    <property type="entry name" value="PROTEIN O-MANNOSYL-TRANSFERASE 2"/>
    <property type="match status" value="1"/>
</dbReference>
<feature type="transmembrane region" description="Helical" evidence="1">
    <location>
        <begin position="131"/>
        <end position="153"/>
    </location>
</feature>
<dbReference type="EMBL" id="CAEZTW010000044">
    <property type="protein sequence ID" value="CAB4579705.1"/>
    <property type="molecule type" value="Genomic_DNA"/>
</dbReference>
<sequence length="415" mass="47321">MNKSRLREFAPITLILGFALTLRLWRLNQPKGYIFDEIYYAKNAASLINDGVELNAQGDAEFVVHPPLGKWLIGLGIKVFGDNEFGWRISAALIGSASVLLIFMITKLLFNSLFLSNTAAALMSLDGLHLVMSRVALLDIFLMFFILLAFYLILQDNLWLSGMVIGVAGATKWSAFFLIPLLILLTINFSKFHWSILVKRIAQYILTPLGIYFISWSGWIFNSNGWGRDSGSNLFSSLWNYHREIITFHRELTEAHAYAANPWSWLVLGRPTSFYYQTPTNCGASSCSQEILAIGTPMLWWVGVFAIAITFGFFISKPDRISAFVLAGVAGTYLPWFFIQERTTFYFYSISILPFLILSVINLMNWALNKGLDRRYLYGYLVLVGVNFIYFLPILVGLEIPYSDWINRMWLPSWI</sequence>
<feature type="transmembrane region" description="Helical" evidence="1">
    <location>
        <begin position="376"/>
        <end position="398"/>
    </location>
</feature>
<feature type="transmembrane region" description="Helical" evidence="1">
    <location>
        <begin position="345"/>
        <end position="364"/>
    </location>
</feature>
<evidence type="ECO:0000259" key="3">
    <source>
        <dbReference type="Pfam" id="PF16192"/>
    </source>
</evidence>
<dbReference type="GO" id="GO:0006493">
    <property type="term" value="P:protein O-linked glycosylation"/>
    <property type="evidence" value="ECO:0007669"/>
    <property type="project" value="InterPro"/>
</dbReference>
<feature type="transmembrane region" description="Helical" evidence="1">
    <location>
        <begin position="89"/>
        <end position="110"/>
    </location>
</feature>
<name>A0A6J6EWE3_9ZZZZ</name>
<evidence type="ECO:0000259" key="2">
    <source>
        <dbReference type="Pfam" id="PF13231"/>
    </source>
</evidence>
<protein>
    <submittedName>
        <fullName evidence="4">Unannotated protein</fullName>
    </submittedName>
</protein>